<name>A0A562J0I5_9GAMM</name>
<dbReference type="OrthoDB" id="8983643at2"/>
<dbReference type="AlphaFoldDB" id="A0A562J0I5"/>
<protein>
    <submittedName>
        <fullName evidence="2">Isoprenylcysteine carboxyl methyltransferase (ICMT) family protein</fullName>
    </submittedName>
</protein>
<dbReference type="GO" id="GO:0032259">
    <property type="term" value="P:methylation"/>
    <property type="evidence" value="ECO:0007669"/>
    <property type="project" value="UniProtKB-KW"/>
</dbReference>
<evidence type="ECO:0000256" key="1">
    <source>
        <dbReference type="SAM" id="Phobius"/>
    </source>
</evidence>
<feature type="transmembrane region" description="Helical" evidence="1">
    <location>
        <begin position="155"/>
        <end position="173"/>
    </location>
</feature>
<feature type="transmembrane region" description="Helical" evidence="1">
    <location>
        <begin position="231"/>
        <end position="251"/>
    </location>
</feature>
<gene>
    <name evidence="2" type="ORF">LX59_01257</name>
</gene>
<feature type="transmembrane region" description="Helical" evidence="1">
    <location>
        <begin position="30"/>
        <end position="49"/>
    </location>
</feature>
<dbReference type="RefSeq" id="WP_144570975.1">
    <property type="nucleotide sequence ID" value="NZ_VLKG01000003.1"/>
</dbReference>
<feature type="transmembrane region" description="Helical" evidence="1">
    <location>
        <begin position="193"/>
        <end position="219"/>
    </location>
</feature>
<organism evidence="2 3">
    <name type="scientific">Azomonas agilis</name>
    <dbReference type="NCBI Taxonomy" id="116849"/>
    <lineage>
        <taxon>Bacteria</taxon>
        <taxon>Pseudomonadati</taxon>
        <taxon>Pseudomonadota</taxon>
        <taxon>Gammaproteobacteria</taxon>
        <taxon>Pseudomonadales</taxon>
        <taxon>Pseudomonadaceae</taxon>
        <taxon>Azomonas</taxon>
    </lineage>
</organism>
<reference evidence="2 3" key="1">
    <citation type="submission" date="2019-07" db="EMBL/GenBank/DDBJ databases">
        <title>Genomic Encyclopedia of Type Strains, Phase I: the one thousand microbial genomes (KMG-I) project.</title>
        <authorList>
            <person name="Kyrpides N."/>
        </authorList>
    </citation>
    <scope>NUCLEOTIDE SEQUENCE [LARGE SCALE GENOMIC DNA]</scope>
    <source>
        <strain evidence="2 3">DSM 375</strain>
    </source>
</reference>
<dbReference type="GO" id="GO:0008168">
    <property type="term" value="F:methyltransferase activity"/>
    <property type="evidence" value="ECO:0007669"/>
    <property type="project" value="UniProtKB-KW"/>
</dbReference>
<keyword evidence="1" id="KW-0472">Membrane</keyword>
<evidence type="ECO:0000313" key="3">
    <source>
        <dbReference type="Proteomes" id="UP000319627"/>
    </source>
</evidence>
<keyword evidence="1" id="KW-1133">Transmembrane helix</keyword>
<keyword evidence="2" id="KW-0489">Methyltransferase</keyword>
<feature type="transmembrane region" description="Helical" evidence="1">
    <location>
        <begin position="70"/>
        <end position="90"/>
    </location>
</feature>
<feature type="transmembrane region" description="Helical" evidence="1">
    <location>
        <begin position="271"/>
        <end position="292"/>
    </location>
</feature>
<keyword evidence="1" id="KW-0812">Transmembrane</keyword>
<accession>A0A562J0I5</accession>
<dbReference type="EMBL" id="VLKG01000003">
    <property type="protein sequence ID" value="TWH76334.1"/>
    <property type="molecule type" value="Genomic_DNA"/>
</dbReference>
<sequence length="400" mass="46167">MNTAFLVIASGILAFTVPIFSPTSVISSEIIARIVFFLVIIFSSVYLLTKNKNNTNKTYTKKTRKVYYRLRCKLFAISILMLIMLVYQTIIQLLGFGFGTIFTIDLAVIFPVLIILTYIYIEQVDKRLINPDDGYYNLGRVILKKKKWLWSEQKIFTLSWMIKILFIPFMYSGTISTLTQLVEITPKLSIEQILHWLFLAGLTVDLIFGSIGYLLASPIFRNQIKSVDDTWDGWLVCLICYPPFISLILAAKAQTDDIIWSNWLTPSDFSYWIVALVIVITWIGYWASTVSFGSKFSNLSWRGLVSHGPYALSKHPAYICKNIYWWVYTVPFIGNSSLDILRNTLALTFVSGIYYLRAKTEERHLLKFPEYAEYYSHIEKHGLLARIRSLLSFKAKQNLN</sequence>
<dbReference type="Gene3D" id="1.20.120.1630">
    <property type="match status" value="1"/>
</dbReference>
<dbReference type="Proteomes" id="UP000319627">
    <property type="component" value="Unassembled WGS sequence"/>
</dbReference>
<proteinExistence type="predicted"/>
<feature type="transmembrane region" description="Helical" evidence="1">
    <location>
        <begin position="96"/>
        <end position="121"/>
    </location>
</feature>
<keyword evidence="2" id="KW-0808">Transferase</keyword>
<keyword evidence="3" id="KW-1185">Reference proteome</keyword>
<evidence type="ECO:0000313" key="2">
    <source>
        <dbReference type="EMBL" id="TWH76334.1"/>
    </source>
</evidence>
<comment type="caution">
    <text evidence="2">The sequence shown here is derived from an EMBL/GenBank/DDBJ whole genome shotgun (WGS) entry which is preliminary data.</text>
</comment>